<proteinExistence type="predicted"/>
<dbReference type="PROSITE" id="PS00675">
    <property type="entry name" value="SIGMA54_INTERACT_1"/>
    <property type="match status" value="1"/>
</dbReference>
<dbReference type="HOGENOM" id="CLU_000445_119_3_7"/>
<dbReference type="FunFam" id="3.40.50.300:FF:000006">
    <property type="entry name" value="DNA-binding transcriptional regulator NtrC"/>
    <property type="match status" value="1"/>
</dbReference>
<dbReference type="EMBL" id="CP003969">
    <property type="protein sequence ID" value="AGP32817.1"/>
    <property type="molecule type" value="Genomic_DNA"/>
</dbReference>
<dbReference type="KEGG" id="scu:SCE1572_41800"/>
<dbReference type="GO" id="GO:0006355">
    <property type="term" value="P:regulation of DNA-templated transcription"/>
    <property type="evidence" value="ECO:0007669"/>
    <property type="project" value="InterPro"/>
</dbReference>
<reference evidence="7 8" key="1">
    <citation type="journal article" date="2013" name="Sci. Rep.">
        <title>Extraordinary expansion of a Sorangium cellulosum genome from an alkaline milieu.</title>
        <authorList>
            <person name="Han K."/>
            <person name="Li Z.F."/>
            <person name="Peng R."/>
            <person name="Zhu L.P."/>
            <person name="Zhou T."/>
            <person name="Wang L.G."/>
            <person name="Li S.G."/>
            <person name="Zhang X.B."/>
            <person name="Hu W."/>
            <person name="Wu Z.H."/>
            <person name="Qin N."/>
            <person name="Li Y.Z."/>
        </authorList>
    </citation>
    <scope>NUCLEOTIDE SEQUENCE [LARGE SCALE GENOMIC DNA]</scope>
    <source>
        <strain evidence="7 8">So0157-2</strain>
    </source>
</reference>
<dbReference type="InterPro" id="IPR058031">
    <property type="entry name" value="AAA_lid_NorR"/>
</dbReference>
<keyword evidence="2" id="KW-0067">ATP-binding</keyword>
<dbReference type="Pfam" id="PF25601">
    <property type="entry name" value="AAA_lid_14"/>
    <property type="match status" value="1"/>
</dbReference>
<dbReference type="Gene3D" id="3.40.50.300">
    <property type="entry name" value="P-loop containing nucleotide triphosphate hydrolases"/>
    <property type="match status" value="1"/>
</dbReference>
<evidence type="ECO:0000313" key="8">
    <source>
        <dbReference type="Proteomes" id="UP000014803"/>
    </source>
</evidence>
<feature type="region of interest" description="Disordered" evidence="5">
    <location>
        <begin position="394"/>
        <end position="417"/>
    </location>
</feature>
<dbReference type="PROSITE" id="PS50045">
    <property type="entry name" value="SIGMA54_INTERACT_4"/>
    <property type="match status" value="1"/>
</dbReference>
<dbReference type="STRING" id="1254432.SCE1572_41800"/>
<dbReference type="PANTHER" id="PTHR32071">
    <property type="entry name" value="TRANSCRIPTIONAL REGULATORY PROTEIN"/>
    <property type="match status" value="1"/>
</dbReference>
<evidence type="ECO:0000256" key="1">
    <source>
        <dbReference type="ARBA" id="ARBA00022741"/>
    </source>
</evidence>
<dbReference type="Proteomes" id="UP000014803">
    <property type="component" value="Chromosome"/>
</dbReference>
<dbReference type="InterPro" id="IPR002078">
    <property type="entry name" value="Sigma_54_int"/>
</dbReference>
<sequence>MPLPTHAALTIASHTLAHRVGERCVLDALAAGKEVALARNTPDFVKPGRALGMSLADPFVSRKPIRLVPRGEGRIQILIDEGGTAVTAGAPIHRLLEIGPGELLAGVPLELADRVVLLLHQVVAGEERTRDALGMIGESAGIRRVRAHVERLADLHVPVLLRGETGTGKELVARALHDHGPRRGGPFVSVNLGAVPRELAAAELFGAQKGAYTGATRDREGFFRAARGGTLFLDEVGEASPEVQAMLLRVLETGEMYPVGGQAPVATDARILAATDADLDAQIRDGHFKAPLLHRLAGYEIRLPPLRERREDIGVLFYHFAREELSALGEAHRLSPEDPYTAPWMPASLMARLLRFAWPGNIRQLRNLTRQLVIGSRGSAQVTLDPRLLAELGEELAPPAGPGRPAQEPPGKPRRRPSEIGEAELLAALRESAWDLKGASDRLGIPRSSIYDVIDRYPGIRTAGDLDAAEIEQCYEACGGDLDAMVQRLQVSERALKRRLKELGLEGRRA</sequence>
<keyword evidence="3" id="KW-0805">Transcription regulation</keyword>
<evidence type="ECO:0000256" key="4">
    <source>
        <dbReference type="ARBA" id="ARBA00023163"/>
    </source>
</evidence>
<gene>
    <name evidence="7" type="ORF">SCE1572_41800</name>
</gene>
<dbReference type="SMART" id="SM00382">
    <property type="entry name" value="AAA"/>
    <property type="match status" value="1"/>
</dbReference>
<dbReference type="InterPro" id="IPR027417">
    <property type="entry name" value="P-loop_NTPase"/>
</dbReference>
<evidence type="ECO:0000313" key="7">
    <source>
        <dbReference type="EMBL" id="AGP32817.1"/>
    </source>
</evidence>
<keyword evidence="4" id="KW-0804">Transcription</keyword>
<evidence type="ECO:0000256" key="2">
    <source>
        <dbReference type="ARBA" id="ARBA00022840"/>
    </source>
</evidence>
<feature type="domain" description="Sigma-54 factor interaction" evidence="6">
    <location>
        <begin position="135"/>
        <end position="374"/>
    </location>
</feature>
<evidence type="ECO:0000256" key="3">
    <source>
        <dbReference type="ARBA" id="ARBA00023015"/>
    </source>
</evidence>
<dbReference type="Gene3D" id="1.10.8.60">
    <property type="match status" value="1"/>
</dbReference>
<keyword evidence="1" id="KW-0547">Nucleotide-binding</keyword>
<dbReference type="PATRIC" id="fig|1254432.3.peg.9448"/>
<dbReference type="SUPFAM" id="SSF52540">
    <property type="entry name" value="P-loop containing nucleoside triphosphate hydrolases"/>
    <property type="match status" value="1"/>
</dbReference>
<dbReference type="PROSITE" id="PS00688">
    <property type="entry name" value="SIGMA54_INTERACT_3"/>
    <property type="match status" value="1"/>
</dbReference>
<dbReference type="eggNOG" id="COG2204">
    <property type="taxonomic scope" value="Bacteria"/>
</dbReference>
<dbReference type="Pfam" id="PF00158">
    <property type="entry name" value="Sigma54_activat"/>
    <property type="match status" value="1"/>
</dbReference>
<dbReference type="AlphaFoldDB" id="S4XI47"/>
<dbReference type="PANTHER" id="PTHR32071:SF57">
    <property type="entry name" value="C4-DICARBOXYLATE TRANSPORT TRANSCRIPTIONAL REGULATORY PROTEIN DCTD"/>
    <property type="match status" value="1"/>
</dbReference>
<accession>S4XI47</accession>
<evidence type="ECO:0000259" key="6">
    <source>
        <dbReference type="PROSITE" id="PS50045"/>
    </source>
</evidence>
<organism evidence="7 8">
    <name type="scientific">Sorangium cellulosum So0157-2</name>
    <dbReference type="NCBI Taxonomy" id="1254432"/>
    <lineage>
        <taxon>Bacteria</taxon>
        <taxon>Pseudomonadati</taxon>
        <taxon>Myxococcota</taxon>
        <taxon>Polyangia</taxon>
        <taxon>Polyangiales</taxon>
        <taxon>Polyangiaceae</taxon>
        <taxon>Sorangium</taxon>
    </lineage>
</organism>
<name>S4XI47_SORCE</name>
<feature type="compositionally biased region" description="Pro residues" evidence="5">
    <location>
        <begin position="399"/>
        <end position="410"/>
    </location>
</feature>
<dbReference type="InterPro" id="IPR025944">
    <property type="entry name" value="Sigma_54_int_dom_CS"/>
</dbReference>
<dbReference type="InterPro" id="IPR003593">
    <property type="entry name" value="AAA+_ATPase"/>
</dbReference>
<dbReference type="InterPro" id="IPR025662">
    <property type="entry name" value="Sigma_54_int_dom_ATP-bd_1"/>
</dbReference>
<evidence type="ECO:0000256" key="5">
    <source>
        <dbReference type="SAM" id="MobiDB-lite"/>
    </source>
</evidence>
<dbReference type="CDD" id="cd00009">
    <property type="entry name" value="AAA"/>
    <property type="match status" value="1"/>
</dbReference>
<dbReference type="GO" id="GO:0005524">
    <property type="term" value="F:ATP binding"/>
    <property type="evidence" value="ECO:0007669"/>
    <property type="project" value="UniProtKB-KW"/>
</dbReference>
<protein>
    <submittedName>
        <fullName evidence="7">Fis family transcriptional regulator</fullName>
    </submittedName>
</protein>